<protein>
    <submittedName>
        <fullName evidence="1">Uncharacterized protein</fullName>
    </submittedName>
</protein>
<evidence type="ECO:0000313" key="2">
    <source>
        <dbReference type="Proteomes" id="UP000054549"/>
    </source>
</evidence>
<accession>A0A0C2SNI3</accession>
<feature type="non-terminal residue" evidence="1">
    <location>
        <position position="1"/>
    </location>
</feature>
<proteinExistence type="predicted"/>
<dbReference type="HOGENOM" id="CLU_2711473_0_0_1"/>
<gene>
    <name evidence="1" type="ORF">M378DRAFT_162954</name>
</gene>
<dbReference type="EMBL" id="KN818247">
    <property type="protein sequence ID" value="KIL64790.1"/>
    <property type="molecule type" value="Genomic_DNA"/>
</dbReference>
<name>A0A0C2SNI3_AMAMK</name>
<keyword evidence="2" id="KW-1185">Reference proteome</keyword>
<organism evidence="1 2">
    <name type="scientific">Amanita muscaria (strain Koide BX008)</name>
    <dbReference type="NCBI Taxonomy" id="946122"/>
    <lineage>
        <taxon>Eukaryota</taxon>
        <taxon>Fungi</taxon>
        <taxon>Dikarya</taxon>
        <taxon>Basidiomycota</taxon>
        <taxon>Agaricomycotina</taxon>
        <taxon>Agaricomycetes</taxon>
        <taxon>Agaricomycetidae</taxon>
        <taxon>Agaricales</taxon>
        <taxon>Pluteineae</taxon>
        <taxon>Amanitaceae</taxon>
        <taxon>Amanita</taxon>
    </lineage>
</organism>
<reference evidence="1 2" key="1">
    <citation type="submission" date="2014-04" db="EMBL/GenBank/DDBJ databases">
        <title>Evolutionary Origins and Diversification of the Mycorrhizal Mutualists.</title>
        <authorList>
            <consortium name="DOE Joint Genome Institute"/>
            <consortium name="Mycorrhizal Genomics Consortium"/>
            <person name="Kohler A."/>
            <person name="Kuo A."/>
            <person name="Nagy L.G."/>
            <person name="Floudas D."/>
            <person name="Copeland A."/>
            <person name="Barry K.W."/>
            <person name="Cichocki N."/>
            <person name="Veneault-Fourrey C."/>
            <person name="LaButti K."/>
            <person name="Lindquist E.A."/>
            <person name="Lipzen A."/>
            <person name="Lundell T."/>
            <person name="Morin E."/>
            <person name="Murat C."/>
            <person name="Riley R."/>
            <person name="Ohm R."/>
            <person name="Sun H."/>
            <person name="Tunlid A."/>
            <person name="Henrissat B."/>
            <person name="Grigoriev I.V."/>
            <person name="Hibbett D.S."/>
            <person name="Martin F."/>
        </authorList>
    </citation>
    <scope>NUCLEOTIDE SEQUENCE [LARGE SCALE GENOMIC DNA]</scope>
    <source>
        <strain evidence="1 2">Koide BX008</strain>
    </source>
</reference>
<dbReference type="Proteomes" id="UP000054549">
    <property type="component" value="Unassembled WGS sequence"/>
</dbReference>
<dbReference type="AlphaFoldDB" id="A0A0C2SNI3"/>
<evidence type="ECO:0000313" key="1">
    <source>
        <dbReference type="EMBL" id="KIL64790.1"/>
    </source>
</evidence>
<sequence length="73" mass="7885">CLEFPTQETAQISLQILAIPKKTRPSTKCLLPSSDEECMAVIDPPPVSSVQASLSSRPWCSRILQVSSQTPAS</sequence>
<dbReference type="InParanoid" id="A0A0C2SNI3"/>